<dbReference type="GO" id="GO:0004812">
    <property type="term" value="F:aminoacyl-tRNA ligase activity"/>
    <property type="evidence" value="ECO:0007669"/>
    <property type="project" value="InterPro"/>
</dbReference>
<dbReference type="SMART" id="SM00360">
    <property type="entry name" value="RRM"/>
    <property type="match status" value="1"/>
</dbReference>
<reference evidence="4 5" key="1">
    <citation type="submission" date="2008-07" db="EMBL/GenBank/DDBJ databases">
        <authorList>
            <person name="El-Sayed N."/>
            <person name="Caler E."/>
            <person name="Inman J."/>
            <person name="Amedeo P."/>
            <person name="Hass B."/>
            <person name="Wortman J."/>
        </authorList>
    </citation>
    <scope>NUCLEOTIDE SEQUENCE [LARGE SCALE GENOMIC DNA]</scope>
    <source>
        <strain evidence="5">ATCC 50983 / TXsc</strain>
    </source>
</reference>
<dbReference type="SUPFAM" id="SSF54791">
    <property type="entry name" value="Eukaryotic type KH-domain (KH-domain type I)"/>
    <property type="match status" value="1"/>
</dbReference>
<dbReference type="AlphaFoldDB" id="C5LDW2"/>
<dbReference type="GO" id="GO:0006418">
    <property type="term" value="P:tRNA aminoacylation for protein translation"/>
    <property type="evidence" value="ECO:0007669"/>
    <property type="project" value="InterPro"/>
</dbReference>
<gene>
    <name evidence="4" type="ORF">Pmar_PMAR026560</name>
</gene>
<dbReference type="PANTHER" id="PTHR15744">
    <property type="entry name" value="BLOM7"/>
    <property type="match status" value="1"/>
</dbReference>
<protein>
    <recommendedName>
        <fullName evidence="3">RRM domain-containing protein</fullName>
    </recommendedName>
</protein>
<dbReference type="InterPro" id="IPR055256">
    <property type="entry name" value="KH_1_KHDC4/BBP-like"/>
</dbReference>
<dbReference type="GO" id="GO:0003723">
    <property type="term" value="F:RNA binding"/>
    <property type="evidence" value="ECO:0007669"/>
    <property type="project" value="UniProtKB-UniRule"/>
</dbReference>
<dbReference type="SUPFAM" id="SSF54928">
    <property type="entry name" value="RNA-binding domain, RBD"/>
    <property type="match status" value="1"/>
</dbReference>
<dbReference type="InParanoid" id="C5LDW2"/>
<dbReference type="InterPro" id="IPR047889">
    <property type="entry name" value="KHDC4_KH-I_second"/>
</dbReference>
<evidence type="ECO:0000256" key="1">
    <source>
        <dbReference type="PROSITE-ProRule" id="PRU00176"/>
    </source>
</evidence>
<dbReference type="Gene3D" id="3.30.1370.10">
    <property type="entry name" value="K Homology domain, type 1"/>
    <property type="match status" value="1"/>
</dbReference>
<dbReference type="GO" id="GO:0005524">
    <property type="term" value="F:ATP binding"/>
    <property type="evidence" value="ECO:0007669"/>
    <property type="project" value="InterPro"/>
</dbReference>
<dbReference type="SUPFAM" id="SSF47323">
    <property type="entry name" value="Anticodon-binding domain of a subclass of class I aminoacyl-tRNA synthetases"/>
    <property type="match status" value="1"/>
</dbReference>
<dbReference type="Pfam" id="PF22675">
    <property type="entry name" value="KH-I_KHDC4-BBP"/>
    <property type="match status" value="1"/>
</dbReference>
<dbReference type="OMA" id="IGAHERR"/>
<feature type="region of interest" description="Disordered" evidence="2">
    <location>
        <begin position="354"/>
        <end position="386"/>
    </location>
</feature>
<proteinExistence type="predicted"/>
<keyword evidence="1" id="KW-0694">RNA-binding</keyword>
<feature type="domain" description="RRM" evidence="3">
    <location>
        <begin position="167"/>
        <end position="251"/>
    </location>
</feature>
<dbReference type="InterPro" id="IPR009080">
    <property type="entry name" value="tRNAsynth_Ia_anticodon-bd"/>
</dbReference>
<dbReference type="InterPro" id="IPR031121">
    <property type="entry name" value="RIK/BLOM7"/>
</dbReference>
<dbReference type="PROSITE" id="PS50102">
    <property type="entry name" value="RRM"/>
    <property type="match status" value="1"/>
</dbReference>
<organism evidence="5">
    <name type="scientific">Perkinsus marinus (strain ATCC 50983 / TXsc)</name>
    <dbReference type="NCBI Taxonomy" id="423536"/>
    <lineage>
        <taxon>Eukaryota</taxon>
        <taxon>Sar</taxon>
        <taxon>Alveolata</taxon>
        <taxon>Perkinsozoa</taxon>
        <taxon>Perkinsea</taxon>
        <taxon>Perkinsida</taxon>
        <taxon>Perkinsidae</taxon>
        <taxon>Perkinsus</taxon>
    </lineage>
</organism>
<dbReference type="InterPro" id="IPR000504">
    <property type="entry name" value="RRM_dom"/>
</dbReference>
<dbReference type="Pfam" id="PF00076">
    <property type="entry name" value="RRM_1"/>
    <property type="match status" value="1"/>
</dbReference>
<sequence>MRRASYHGDGGPDPYIPQDRQQPQHAYGCPPPCAGGLGEPKPFLPDTRSMDSATLEQVVNQLVVNRQKQMQNDGASGHLPPLGLPSLPSNGNSIAAPYSGHSGGTEAQHQAVQHIYSHLINYFNSTQAAAGKLSMPFSASGGAYPLVPHLPNFSQIGLPQQPSAPVVSVTVEGVNFSYQLTEDDLRKVFSRYGEVREVTVNPDGGSAIIRFSTMPEAEHAVRDYTARCSMGIRKYTCRFEIGIENDREFHVARRLIGQKGANMKRIVKLSDAKLRLRGRGSGFLEGTAKQESNEPLHMCISCKDPEGYRIAVSEMRMLLEHVYDEYRHFCKERNIPYPEDLEVLVKELPLVSSPRAPPDASPVSGIGAHERRRYGRQQSGYSSYEGGGHGELWSGGEFHPIFGPSYGGDADHFEMPPGMPSVEEIERLIEERNNARRVCNFKEADRIRDLLRANGIGLMDEPGGRGKGSEVTTWRFWRQ</sequence>
<evidence type="ECO:0000313" key="5">
    <source>
        <dbReference type="Proteomes" id="UP000007800"/>
    </source>
</evidence>
<dbReference type="InterPro" id="IPR012677">
    <property type="entry name" value="Nucleotide-bd_a/b_plait_sf"/>
</dbReference>
<dbReference type="Proteomes" id="UP000007800">
    <property type="component" value="Unassembled WGS sequence"/>
</dbReference>
<evidence type="ECO:0000313" key="4">
    <source>
        <dbReference type="EMBL" id="EER05126.1"/>
    </source>
</evidence>
<dbReference type="PANTHER" id="PTHR15744:SF0">
    <property type="entry name" value="KH HOMOLOGY DOMAIN-CONTAINING PROTEIN 4"/>
    <property type="match status" value="1"/>
</dbReference>
<dbReference type="CDD" id="cd22386">
    <property type="entry name" value="KH-I_KHDC4_rpt2"/>
    <property type="match status" value="1"/>
</dbReference>
<dbReference type="GO" id="GO:0005634">
    <property type="term" value="C:nucleus"/>
    <property type="evidence" value="ECO:0007669"/>
    <property type="project" value="InterPro"/>
</dbReference>
<name>C5LDW2_PERM5</name>
<dbReference type="InterPro" id="IPR036612">
    <property type="entry name" value="KH_dom_type_1_sf"/>
</dbReference>
<dbReference type="GeneID" id="9050664"/>
<accession>C5LDW2</accession>
<dbReference type="Gene3D" id="3.30.70.330">
    <property type="match status" value="1"/>
</dbReference>
<dbReference type="RefSeq" id="XP_002773310.1">
    <property type="nucleotide sequence ID" value="XM_002773264.1"/>
</dbReference>
<evidence type="ECO:0000256" key="2">
    <source>
        <dbReference type="SAM" id="MobiDB-lite"/>
    </source>
</evidence>
<dbReference type="EMBL" id="GG681070">
    <property type="protein sequence ID" value="EER05126.1"/>
    <property type="molecule type" value="Genomic_DNA"/>
</dbReference>
<dbReference type="Gene3D" id="1.20.120.1910">
    <property type="entry name" value="Cysteine-tRNA ligase, C-terminal anti-codon recognition domain"/>
    <property type="match status" value="1"/>
</dbReference>
<evidence type="ECO:0000259" key="3">
    <source>
        <dbReference type="PROSITE" id="PS50102"/>
    </source>
</evidence>
<keyword evidence="5" id="KW-1185">Reference proteome</keyword>
<dbReference type="InterPro" id="IPR035979">
    <property type="entry name" value="RBD_domain_sf"/>
</dbReference>
<dbReference type="OrthoDB" id="5989967at2759"/>
<feature type="region of interest" description="Disordered" evidence="2">
    <location>
        <begin position="1"/>
        <end position="48"/>
    </location>
</feature>